<sequence>MDSVWDSIVGLTERLDRHSRHDGDMRRVLQILKIGEEAGEAAEAVIGVMGQNPRKGFSHTWADVEAEVCDVIITAMVALQRLTPDARTVFAEHLDRIARRDLAEGSGR</sequence>
<dbReference type="SUPFAM" id="SSF101386">
    <property type="entry name" value="all-alpha NTP pyrophosphatases"/>
    <property type="match status" value="1"/>
</dbReference>
<organism evidence="1 2">
    <name type="scientific">Streptomyces luteireticuli</name>
    <dbReference type="NCBI Taxonomy" id="173858"/>
    <lineage>
        <taxon>Bacteria</taxon>
        <taxon>Bacillati</taxon>
        <taxon>Actinomycetota</taxon>
        <taxon>Actinomycetes</taxon>
        <taxon>Kitasatosporales</taxon>
        <taxon>Streptomycetaceae</taxon>
        <taxon>Streptomyces</taxon>
    </lineage>
</organism>
<dbReference type="CDD" id="cd11533">
    <property type="entry name" value="NTP-PPase_Af0060_like"/>
    <property type="match status" value="1"/>
</dbReference>
<dbReference type="Gene3D" id="1.10.287.1080">
    <property type="entry name" value="MazG-like"/>
    <property type="match status" value="1"/>
</dbReference>
<protein>
    <submittedName>
        <fullName evidence="1">MazG-like family protein</fullName>
    </submittedName>
</protein>
<name>A0ABN0YXH2_9ACTN</name>
<proteinExistence type="predicted"/>
<dbReference type="EMBL" id="BAAABX010000048">
    <property type="protein sequence ID" value="GAA0416778.1"/>
    <property type="molecule type" value="Genomic_DNA"/>
</dbReference>
<evidence type="ECO:0000313" key="1">
    <source>
        <dbReference type="EMBL" id="GAA0416778.1"/>
    </source>
</evidence>
<keyword evidence="2" id="KW-1185">Reference proteome</keyword>
<dbReference type="RefSeq" id="WP_344026787.1">
    <property type="nucleotide sequence ID" value="NZ_BAAABX010000048.1"/>
</dbReference>
<dbReference type="Proteomes" id="UP001500879">
    <property type="component" value="Unassembled WGS sequence"/>
</dbReference>
<comment type="caution">
    <text evidence="1">The sequence shown here is derived from an EMBL/GenBank/DDBJ whole genome shotgun (WGS) entry which is preliminary data.</text>
</comment>
<evidence type="ECO:0000313" key="2">
    <source>
        <dbReference type="Proteomes" id="UP001500879"/>
    </source>
</evidence>
<reference evidence="1 2" key="1">
    <citation type="journal article" date="2019" name="Int. J. Syst. Evol. Microbiol.">
        <title>The Global Catalogue of Microorganisms (GCM) 10K type strain sequencing project: providing services to taxonomists for standard genome sequencing and annotation.</title>
        <authorList>
            <consortium name="The Broad Institute Genomics Platform"/>
            <consortium name="The Broad Institute Genome Sequencing Center for Infectious Disease"/>
            <person name="Wu L."/>
            <person name="Ma J."/>
        </authorList>
    </citation>
    <scope>NUCLEOTIDE SEQUENCE [LARGE SCALE GENOMIC DNA]</scope>
    <source>
        <strain evidence="1 2">JCM 4788</strain>
    </source>
</reference>
<accession>A0ABN0YXH2</accession>
<dbReference type="InterPro" id="IPR044548">
    <property type="entry name" value="AF0060_NTP-PPase_MazG-like"/>
</dbReference>
<gene>
    <name evidence="1" type="ORF">GCM10010357_42710</name>
</gene>